<comment type="caution">
    <text evidence="2">The sequence shown here is derived from an EMBL/GenBank/DDBJ whole genome shotgun (WGS) entry which is preliminary data.</text>
</comment>
<dbReference type="PANTHER" id="PTHR13408:SF6">
    <property type="entry name" value="DNA BINDING PROTEIN"/>
    <property type="match status" value="1"/>
</dbReference>
<dbReference type="InterPro" id="IPR007811">
    <property type="entry name" value="RPC4"/>
</dbReference>
<feature type="compositionally biased region" description="Low complexity" evidence="1">
    <location>
        <begin position="16"/>
        <end position="28"/>
    </location>
</feature>
<feature type="region of interest" description="Disordered" evidence="1">
    <location>
        <begin position="220"/>
        <end position="249"/>
    </location>
</feature>
<proteinExistence type="predicted"/>
<reference evidence="2" key="1">
    <citation type="journal article" date="2023" name="Plant Biotechnol. J.">
        <title>Chromosome-level wild Hevea brasiliensis genome provides new tools for genomic-assisted breeding and valuable loci to elevate rubber yield.</title>
        <authorList>
            <person name="Cheng H."/>
            <person name="Song X."/>
            <person name="Hu Y."/>
            <person name="Wu T."/>
            <person name="Yang Q."/>
            <person name="An Z."/>
            <person name="Feng S."/>
            <person name="Deng Z."/>
            <person name="Wu W."/>
            <person name="Zeng X."/>
            <person name="Tu M."/>
            <person name="Wang X."/>
            <person name="Huang H."/>
        </authorList>
    </citation>
    <scope>NUCLEOTIDE SEQUENCE</scope>
    <source>
        <strain evidence="2">MT/VB/25A 57/8</strain>
    </source>
</reference>
<protein>
    <recommendedName>
        <fullName evidence="4">DNA-directed RNA polymerase III subunit RPC4</fullName>
    </recommendedName>
</protein>
<dbReference type="Proteomes" id="UP001174677">
    <property type="component" value="Chromosome 17"/>
</dbReference>
<dbReference type="Pfam" id="PF05132">
    <property type="entry name" value="RNA_pol_Rpc4"/>
    <property type="match status" value="1"/>
</dbReference>
<feature type="region of interest" description="Disordered" evidence="1">
    <location>
        <begin position="58"/>
        <end position="107"/>
    </location>
</feature>
<evidence type="ECO:0008006" key="4">
    <source>
        <dbReference type="Google" id="ProtNLM"/>
    </source>
</evidence>
<evidence type="ECO:0000313" key="2">
    <source>
        <dbReference type="EMBL" id="KAJ9140021.1"/>
    </source>
</evidence>
<accession>A0ABQ9KI23</accession>
<name>A0ABQ9KI23_HEVBR</name>
<dbReference type="PANTHER" id="PTHR13408">
    <property type="entry name" value="DNA-DIRECTED RNA POLYMERASE III"/>
    <property type="match status" value="1"/>
</dbReference>
<feature type="region of interest" description="Disordered" evidence="1">
    <location>
        <begin position="1"/>
        <end position="40"/>
    </location>
</feature>
<organism evidence="2 3">
    <name type="scientific">Hevea brasiliensis</name>
    <name type="common">Para rubber tree</name>
    <name type="synonym">Siphonia brasiliensis</name>
    <dbReference type="NCBI Taxonomy" id="3981"/>
    <lineage>
        <taxon>Eukaryota</taxon>
        <taxon>Viridiplantae</taxon>
        <taxon>Streptophyta</taxon>
        <taxon>Embryophyta</taxon>
        <taxon>Tracheophyta</taxon>
        <taxon>Spermatophyta</taxon>
        <taxon>Magnoliopsida</taxon>
        <taxon>eudicotyledons</taxon>
        <taxon>Gunneridae</taxon>
        <taxon>Pentapetalae</taxon>
        <taxon>rosids</taxon>
        <taxon>fabids</taxon>
        <taxon>Malpighiales</taxon>
        <taxon>Euphorbiaceae</taxon>
        <taxon>Crotonoideae</taxon>
        <taxon>Micrandreae</taxon>
        <taxon>Hevea</taxon>
    </lineage>
</organism>
<evidence type="ECO:0000256" key="1">
    <source>
        <dbReference type="SAM" id="MobiDB-lite"/>
    </source>
</evidence>
<sequence>MDQEQPSSARRKGKFTPKGGKTKPTVPKSEVSYNTKKEDEAAQAQKLVTKFNENLRRDVPKVQKKSSVQVAFGPGTTSTSLRKYGVPRDENAGNSSRSEIKDSIDDDGKIISSSLSTVTEDGSIDSPSNAIAALPLKIKKDYRQPWDYKDTYYPTTLPLREPYSGDPELLDEAEFGDAAKKLEYNENTINPAKDLGLLEECDKERMLFFQFPPKLPLVKRSASAKGKEKAEGSTPSQGKSVSKKESNLEELPGGYMGKMLVYRSGAVKLKLGDTLFDVSPGSDCTCAQDVMAINTAAKHCCTIGELGKSVVVTPDVDSLLDSVINQS</sequence>
<gene>
    <name evidence="2" type="ORF">P3X46_030708</name>
</gene>
<feature type="compositionally biased region" description="Basic and acidic residues" evidence="1">
    <location>
        <begin position="98"/>
        <end position="107"/>
    </location>
</feature>
<dbReference type="EMBL" id="JARPOI010000017">
    <property type="protein sequence ID" value="KAJ9140021.1"/>
    <property type="molecule type" value="Genomic_DNA"/>
</dbReference>
<keyword evidence="3" id="KW-1185">Reference proteome</keyword>
<evidence type="ECO:0000313" key="3">
    <source>
        <dbReference type="Proteomes" id="UP001174677"/>
    </source>
</evidence>